<comment type="caution">
    <text evidence="2">The sequence shown here is derived from an EMBL/GenBank/DDBJ whole genome shotgun (WGS) entry which is preliminary data.</text>
</comment>
<dbReference type="RefSeq" id="WP_104517964.1">
    <property type="nucleotide sequence ID" value="NZ_NHRY01000064.1"/>
</dbReference>
<dbReference type="Proteomes" id="UP000239724">
    <property type="component" value="Unassembled WGS sequence"/>
</dbReference>
<proteinExistence type="predicted"/>
<evidence type="ECO:0000313" key="2">
    <source>
        <dbReference type="EMBL" id="PPQ35963.1"/>
    </source>
</evidence>
<feature type="compositionally biased region" description="Basic and acidic residues" evidence="1">
    <location>
        <begin position="1"/>
        <end position="21"/>
    </location>
</feature>
<dbReference type="AlphaFoldDB" id="A0A2S6NL44"/>
<dbReference type="Gene3D" id="3.40.30.10">
    <property type="entry name" value="Glutaredoxin"/>
    <property type="match status" value="1"/>
</dbReference>
<reference evidence="2 3" key="1">
    <citation type="journal article" date="2018" name="Arch. Microbiol.">
        <title>New insights into the metabolic potential of the phototrophic purple bacterium Rhodopila globiformis DSM 161(T) from its draft genome sequence and evidence for a vanadium-dependent nitrogenase.</title>
        <authorList>
            <person name="Imhoff J.F."/>
            <person name="Rahn T."/>
            <person name="Kunzel S."/>
            <person name="Neulinger S.C."/>
        </authorList>
    </citation>
    <scope>NUCLEOTIDE SEQUENCE [LARGE SCALE GENOMIC DNA]</scope>
    <source>
        <strain evidence="2 3">DSM 161</strain>
    </source>
</reference>
<protein>
    <recommendedName>
        <fullName evidence="4">Alkyl hydroperoxide reductase subunit C/ Thiol specific antioxidant domain-containing protein</fullName>
    </recommendedName>
</protein>
<dbReference type="EMBL" id="NHRY01000064">
    <property type="protein sequence ID" value="PPQ35963.1"/>
    <property type="molecule type" value="Genomic_DNA"/>
</dbReference>
<accession>A0A2S6NL44</accession>
<dbReference type="OrthoDB" id="9809746at2"/>
<name>A0A2S6NL44_RHOGL</name>
<evidence type="ECO:0000313" key="3">
    <source>
        <dbReference type="Proteomes" id="UP000239724"/>
    </source>
</evidence>
<dbReference type="SUPFAM" id="SSF52833">
    <property type="entry name" value="Thioredoxin-like"/>
    <property type="match status" value="1"/>
</dbReference>
<sequence length="89" mass="9438">MVSLKDSLDTTRRAAEGDGSKPGRIPPEALAIMHRVTAEQRASGYQANMPKVGQPGPAFTLANQDGTDVSSAALVARGPLVVSFFRGRW</sequence>
<gene>
    <name evidence="2" type="ORF">CCS01_06120</name>
</gene>
<organism evidence="2 3">
    <name type="scientific">Rhodopila globiformis</name>
    <name type="common">Rhodopseudomonas globiformis</name>
    <dbReference type="NCBI Taxonomy" id="1071"/>
    <lineage>
        <taxon>Bacteria</taxon>
        <taxon>Pseudomonadati</taxon>
        <taxon>Pseudomonadota</taxon>
        <taxon>Alphaproteobacteria</taxon>
        <taxon>Acetobacterales</taxon>
        <taxon>Acetobacteraceae</taxon>
        <taxon>Rhodopila</taxon>
    </lineage>
</organism>
<dbReference type="InterPro" id="IPR036249">
    <property type="entry name" value="Thioredoxin-like_sf"/>
</dbReference>
<keyword evidence="3" id="KW-1185">Reference proteome</keyword>
<evidence type="ECO:0008006" key="4">
    <source>
        <dbReference type="Google" id="ProtNLM"/>
    </source>
</evidence>
<evidence type="ECO:0000256" key="1">
    <source>
        <dbReference type="SAM" id="MobiDB-lite"/>
    </source>
</evidence>
<feature type="region of interest" description="Disordered" evidence="1">
    <location>
        <begin position="1"/>
        <end position="27"/>
    </location>
</feature>